<protein>
    <submittedName>
        <fullName evidence="14">Adhesin</fullName>
    </submittedName>
</protein>
<evidence type="ECO:0000256" key="8">
    <source>
        <dbReference type="ARBA" id="ARBA00022927"/>
    </source>
</evidence>
<sequence>MAFGRQAVSAAYSSVALGYVSYAQSEGAVAIGNSAWAANNRSIAIGGAVERDANRQLVTNWSAAEQTKAGGSQSIAMGVRARTKSLVVDDPDTVANEADPGGASDAIAIGTDAQANGDRSLAIGRQNQAGNEQSIGIGAGNTATGKLSIGIGSSNVASGEQSLSLGAGNNALGQGSISIGTETTAGGLRSIAFGVRASTKEANPDIPDDVAAIDAIAIGTNTMANGDRSVSIGTGSQASSGAVSIGDAAKAVGDKSVSIGTESWADGDESVSIGLVNNAGFEGNDRIKGGQTSVSLGAFNQSPGIEAIAIGARNEANADRSIAIGSRAKTKAADPAQADGGARDAVAIGTDALANDDRSISIGWNSSTSLNDSISIGTRATSGSAGDIMIGTGSGTGSTSGQNNVALGVAASQKVKGSSNIAIGDSAGGYREGDNNVAIGTNAGIQFSESEHETAVRADLVVSDAVSIGNEALASADEAIAIGTGAVASGLKSISIGVGNTVSGASSGAIGDPTDITGTGSYSLGNDNTIAADNAGTFGNDNTLADAADGSRVIGNGNNIDVSDAFVLGNGADVTEAGGVALGSGSVSDTGADVAGYVPGGASTADQNAIEATQSTRGAVAVGNPDAETGVYRQITGVAAGTADSDAANVAQLKSVETIAKTGWKLTTDSGSIDGIGPGDELVLKGGDGNIVISNQILSNDVSIDLADEIEVNRVTARDPDTGASTVLDENGLSFTTQDANGEDTALGPRVTAAGIQAAGKITNVAAGEADTDAVNFSQLRQVETASGNTDQRAVKYDWTDANTNGVIDEGELNLDSVTLAGGTGGTRISNLAPGALSAASTDAVNGSQLFGLRSRVSNVAVALGGGAAYDPVKDEWIAPKYTIGGTDYSNVGDALAAVGGTAGAGWSLSAQGANASNVAPGETVDLRNGDGNIVVSKAETGDTVSFDLADDLDVAESITVGADPADPNAPTTVITGGSIVIGGTMLGSNGLVITGGPSVTTDGIDAGGMKVTNVANGTVAKDSKDAVNGDQLFDVVAKATANGVGYDDKSKGTLTLEGADGTKITNVAAGDLNANSTDAVSGSQLYATNVKVDRLDTEVKEIDSRVTYIESFQGDLENAAVYDTDAAGKRLNTLTLEGGDPNKPVLIANVAKGVKATDAVNVGQLDESVAESKSYTDEKTEWAIDQAAIYTDQVIETKVSAVNNYAQQRFAQLSGEIGQVRGEARQAAAIGLAAASLRFDNEPGKLSVALGGGFWRSEGALAFGAGYTSEDGRVRANLTGAAAGGNVGVGAGLSITLN</sequence>
<feature type="domain" description="Trimeric autotransporter adhesin YadA-like head" evidence="12">
    <location>
        <begin position="344"/>
        <end position="366"/>
    </location>
</feature>
<evidence type="ECO:0000256" key="6">
    <source>
        <dbReference type="ARBA" id="ARBA00022692"/>
    </source>
</evidence>
<keyword evidence="6" id="KW-0812">Transmembrane</keyword>
<dbReference type="Gene3D" id="2.20.70.140">
    <property type="match status" value="2"/>
</dbReference>
<evidence type="ECO:0000256" key="7">
    <source>
        <dbReference type="ARBA" id="ARBA00022729"/>
    </source>
</evidence>
<evidence type="ECO:0000256" key="1">
    <source>
        <dbReference type="ARBA" id="ARBA00004241"/>
    </source>
</evidence>
<dbReference type="Pfam" id="PF05658">
    <property type="entry name" value="YadA_head"/>
    <property type="match status" value="9"/>
</dbReference>
<feature type="domain" description="Trimeric autotransporter adhesin YadA-like stalk" evidence="13">
    <location>
        <begin position="761"/>
        <end position="790"/>
    </location>
</feature>
<keyword evidence="9" id="KW-0472">Membrane</keyword>
<comment type="subcellular location">
    <subcellularLocation>
        <location evidence="2">Cell outer membrane</location>
    </subcellularLocation>
    <subcellularLocation>
        <location evidence="1">Cell surface</location>
    </subcellularLocation>
</comment>
<dbReference type="GO" id="GO:0015031">
    <property type="term" value="P:protein transport"/>
    <property type="evidence" value="ECO:0007669"/>
    <property type="project" value="UniProtKB-KW"/>
</dbReference>
<feature type="domain" description="Trimeric autotransporter adhesin YadA-like head" evidence="12">
    <location>
        <begin position="251"/>
        <end position="274"/>
    </location>
</feature>
<name>A0AAW9TW14_RHIML</name>
<evidence type="ECO:0000256" key="3">
    <source>
        <dbReference type="ARBA" id="ARBA00005848"/>
    </source>
</evidence>
<dbReference type="Gene3D" id="2.150.10.10">
    <property type="entry name" value="Serralysin-like metalloprotease, C-terminal"/>
    <property type="match status" value="7"/>
</dbReference>
<keyword evidence="4" id="KW-0813">Transport</keyword>
<dbReference type="Pfam" id="PF05662">
    <property type="entry name" value="YadA_stalk"/>
    <property type="match status" value="6"/>
</dbReference>
<dbReference type="SUPFAM" id="SSF101967">
    <property type="entry name" value="Adhesin YadA, collagen-binding domain"/>
    <property type="match status" value="9"/>
</dbReference>
<dbReference type="InterPro" id="IPR008635">
    <property type="entry name" value="Coiled_stalk_dom"/>
</dbReference>
<dbReference type="Gene3D" id="6.10.250.2040">
    <property type="match status" value="3"/>
</dbReference>
<feature type="domain" description="Trimeric autotransporter adhesin YadA-like stalk" evidence="13">
    <location>
        <begin position="634"/>
        <end position="670"/>
    </location>
</feature>
<dbReference type="RefSeq" id="WP_153350022.1">
    <property type="nucleotide sequence ID" value="NZ_WISR01000211.1"/>
</dbReference>
<feature type="domain" description="Trimeric autotransporter adhesin YadA-like stalk" evidence="13">
    <location>
        <begin position="1148"/>
        <end position="1185"/>
    </location>
</feature>
<evidence type="ECO:0000256" key="5">
    <source>
        <dbReference type="ARBA" id="ARBA00022452"/>
    </source>
</evidence>
<feature type="domain" description="Trimeric autotransporter adhesin YadA-like head" evidence="12">
    <location>
        <begin position="105"/>
        <end position="125"/>
    </location>
</feature>
<evidence type="ECO:0000256" key="9">
    <source>
        <dbReference type="ARBA" id="ARBA00023136"/>
    </source>
</evidence>
<organism evidence="14 15">
    <name type="scientific">Rhizobium meliloti</name>
    <name type="common">Ensifer meliloti</name>
    <name type="synonym">Sinorhizobium meliloti</name>
    <dbReference type="NCBI Taxonomy" id="382"/>
    <lineage>
        <taxon>Bacteria</taxon>
        <taxon>Pseudomonadati</taxon>
        <taxon>Pseudomonadota</taxon>
        <taxon>Alphaproteobacteria</taxon>
        <taxon>Hyphomicrobiales</taxon>
        <taxon>Rhizobiaceae</taxon>
        <taxon>Sinorhizobium/Ensifer group</taxon>
        <taxon>Sinorhizobium</taxon>
    </lineage>
</organism>
<reference evidence="14 15" key="1">
    <citation type="journal article" date="2013" name="Genome Biol.">
        <title>Comparative genomics of the core and accessory genomes of 48 Sinorhizobium strains comprising five genospecies.</title>
        <authorList>
            <person name="Sugawara M."/>
            <person name="Epstein B."/>
            <person name="Badgley B.D."/>
            <person name="Unno T."/>
            <person name="Xu L."/>
            <person name="Reese J."/>
            <person name="Gyaneshwar P."/>
            <person name="Denny R."/>
            <person name="Mudge J."/>
            <person name="Bharti A.K."/>
            <person name="Farmer A.D."/>
            <person name="May G.D."/>
            <person name="Woodward J.E."/>
            <person name="Medigue C."/>
            <person name="Vallenet D."/>
            <person name="Lajus A."/>
            <person name="Rouy Z."/>
            <person name="Martinez-Vaz B."/>
            <person name="Tiffin P."/>
            <person name="Young N.D."/>
            <person name="Sadowsky M.J."/>
        </authorList>
    </citation>
    <scope>NUCLEOTIDE SEQUENCE [LARGE SCALE GENOMIC DNA]</scope>
    <source>
        <strain evidence="14 15">N6B1</strain>
    </source>
</reference>
<dbReference type="SUPFAM" id="SSF54523">
    <property type="entry name" value="Pili subunits"/>
    <property type="match status" value="1"/>
</dbReference>
<dbReference type="InterPro" id="IPR008640">
    <property type="entry name" value="Adhesin_Head_dom"/>
</dbReference>
<proteinExistence type="inferred from homology"/>
<accession>A0AAW9TW14</accession>
<keyword evidence="5" id="KW-1134">Transmembrane beta strand</keyword>
<evidence type="ECO:0000313" key="15">
    <source>
        <dbReference type="Proteomes" id="UP000429484"/>
    </source>
</evidence>
<dbReference type="InterPro" id="IPR011049">
    <property type="entry name" value="Serralysin-like_metalloprot_C"/>
</dbReference>
<dbReference type="InterPro" id="IPR045584">
    <property type="entry name" value="Pilin-like"/>
</dbReference>
<feature type="domain" description="Trimeric autotransporter adhesin YadA-like stalk" evidence="13">
    <location>
        <begin position="828"/>
        <end position="870"/>
    </location>
</feature>
<gene>
    <name evidence="14" type="ORF">GHK53_26215</name>
</gene>
<dbReference type="GO" id="GO:0009986">
    <property type="term" value="C:cell surface"/>
    <property type="evidence" value="ECO:0007669"/>
    <property type="project" value="UniProtKB-SubCell"/>
</dbReference>
<comment type="caution">
    <text evidence="14">The sequence shown here is derived from an EMBL/GenBank/DDBJ whole genome shotgun (WGS) entry which is preliminary data.</text>
</comment>
<feature type="domain" description="Trimeric autotransporter adhesin YadA-like head" evidence="12">
    <location>
        <begin position="171"/>
        <end position="196"/>
    </location>
</feature>
<dbReference type="GO" id="GO:0009279">
    <property type="term" value="C:cell outer membrane"/>
    <property type="evidence" value="ECO:0007669"/>
    <property type="project" value="UniProtKB-SubCell"/>
</dbReference>
<dbReference type="Pfam" id="PF03895">
    <property type="entry name" value="YadA_anchor"/>
    <property type="match status" value="1"/>
</dbReference>
<dbReference type="InterPro" id="IPR005594">
    <property type="entry name" value="YadA_C"/>
</dbReference>
<dbReference type="EMBL" id="WISR01000211">
    <property type="protein sequence ID" value="MQW36168.1"/>
    <property type="molecule type" value="Genomic_DNA"/>
</dbReference>
<feature type="domain" description="Trimeric autotransporter adhesin YadA-like head" evidence="12">
    <location>
        <begin position="304"/>
        <end position="328"/>
    </location>
</feature>
<keyword evidence="8" id="KW-0653">Protein transport</keyword>
<feature type="domain" description="Trimeric autotransporter adhesin YadA-like head" evidence="12">
    <location>
        <begin position="464"/>
        <end position="486"/>
    </location>
</feature>
<evidence type="ECO:0000259" key="13">
    <source>
        <dbReference type="Pfam" id="PF05662"/>
    </source>
</evidence>
<keyword evidence="10" id="KW-0998">Cell outer membrane</keyword>
<evidence type="ECO:0000259" key="12">
    <source>
        <dbReference type="Pfam" id="PF05658"/>
    </source>
</evidence>
<dbReference type="Gene3D" id="3.30.1300.30">
    <property type="entry name" value="GSPII I/J protein-like"/>
    <property type="match status" value="1"/>
</dbReference>
<evidence type="ECO:0000259" key="11">
    <source>
        <dbReference type="Pfam" id="PF03895"/>
    </source>
</evidence>
<evidence type="ECO:0000256" key="4">
    <source>
        <dbReference type="ARBA" id="ARBA00022448"/>
    </source>
</evidence>
<feature type="domain" description="Trimeric autotransporter adhesin YadA-like stalk" evidence="13">
    <location>
        <begin position="1011"/>
        <end position="1053"/>
    </location>
</feature>
<evidence type="ECO:0000256" key="10">
    <source>
        <dbReference type="ARBA" id="ARBA00023237"/>
    </source>
</evidence>
<feature type="domain" description="Trimeric autotransporter adhesin YadA-like head" evidence="12">
    <location>
        <begin position="23"/>
        <end position="46"/>
    </location>
</feature>
<keyword evidence="7" id="KW-0732">Signal</keyword>
<evidence type="ECO:0000256" key="2">
    <source>
        <dbReference type="ARBA" id="ARBA00004442"/>
    </source>
</evidence>
<dbReference type="Gene3D" id="6.20.50.100">
    <property type="match status" value="2"/>
</dbReference>
<feature type="domain" description="Trimeric autotransporter adhesin YadA-like head" evidence="12">
    <location>
        <begin position="213"/>
        <end position="236"/>
    </location>
</feature>
<comment type="similarity">
    <text evidence="3">Belongs to the autotransporter-2 (AT-2) (TC 1.B.40) family.</text>
</comment>
<feature type="domain" description="Trimeric autotransporter adhesin YadA-like stalk" evidence="13">
    <location>
        <begin position="1064"/>
        <end position="1094"/>
    </location>
</feature>
<dbReference type="CDD" id="cd12820">
    <property type="entry name" value="LbR_YadA-like"/>
    <property type="match status" value="2"/>
</dbReference>
<dbReference type="Gene3D" id="1.20.5.170">
    <property type="match status" value="2"/>
</dbReference>
<feature type="domain" description="Trimeric autotransporter adhesin YadA-like C-terminal membrane anchor" evidence="11">
    <location>
        <begin position="1241"/>
        <end position="1297"/>
    </location>
</feature>
<evidence type="ECO:0000313" key="14">
    <source>
        <dbReference type="EMBL" id="MQW36168.1"/>
    </source>
</evidence>
<feature type="domain" description="Trimeric autotransporter adhesin YadA-like head" evidence="12">
    <location>
        <begin position="143"/>
        <end position="168"/>
    </location>
</feature>
<dbReference type="Proteomes" id="UP000429484">
    <property type="component" value="Unassembled WGS sequence"/>
</dbReference>